<dbReference type="EMBL" id="CWQY01000046">
    <property type="protein sequence ID" value="CSD29608.1"/>
    <property type="molecule type" value="Genomic_DNA"/>
</dbReference>
<name>A0A655RBF0_VIBCL</name>
<proteinExistence type="predicted"/>
<organism evidence="1 4">
    <name type="scientific">Vibrio cholerae</name>
    <dbReference type="NCBI Taxonomy" id="666"/>
    <lineage>
        <taxon>Bacteria</taxon>
        <taxon>Pseudomonadati</taxon>
        <taxon>Pseudomonadota</taxon>
        <taxon>Gammaproteobacteria</taxon>
        <taxon>Vibrionales</taxon>
        <taxon>Vibrionaceae</taxon>
        <taxon>Vibrio</taxon>
    </lineage>
</organism>
<evidence type="ECO:0000313" key="4">
    <source>
        <dbReference type="Proteomes" id="UP000044806"/>
    </source>
</evidence>
<evidence type="ECO:0000313" key="2">
    <source>
        <dbReference type="EMBL" id="CSD29608.1"/>
    </source>
</evidence>
<accession>A0A655RBF0</accession>
<evidence type="ECO:0000313" key="1">
    <source>
        <dbReference type="EMBL" id="CSA95330.1"/>
    </source>
</evidence>
<dbReference type="Proteomes" id="UP000041770">
    <property type="component" value="Unassembled WGS sequence"/>
</dbReference>
<reference evidence="3 4" key="1">
    <citation type="submission" date="2015-07" db="EMBL/GenBank/DDBJ databases">
        <authorList>
            <consortium name="Pathogen Informatics"/>
        </authorList>
    </citation>
    <scope>NUCLEOTIDE SEQUENCE [LARGE SCALE GENOMIC DNA]</scope>
    <source>
        <strain evidence="2 3">A316</strain>
        <strain evidence="1 4">A51</strain>
    </source>
</reference>
<dbReference type="Proteomes" id="UP000044806">
    <property type="component" value="Unassembled WGS sequence"/>
</dbReference>
<sequence>MHEVAILRHVRQTAHVEYPIHFFMGWIKACKTFDGREAKGQIIIFVVGINQIELYLL</sequence>
<evidence type="ECO:0000313" key="3">
    <source>
        <dbReference type="Proteomes" id="UP000041770"/>
    </source>
</evidence>
<gene>
    <name evidence="1" type="ORF">ERS013165_02892</name>
    <name evidence="2" type="ORF">ERS013200_03816</name>
</gene>
<protein>
    <submittedName>
        <fullName evidence="1">Uncharacterized protein</fullName>
    </submittedName>
</protein>
<dbReference type="AlphaFoldDB" id="A0A655RBF0"/>
<dbReference type="EMBL" id="CWOW01000016">
    <property type="protein sequence ID" value="CSA95330.1"/>
    <property type="molecule type" value="Genomic_DNA"/>
</dbReference>